<organism evidence="6 7">
    <name type="scientific">Roseiarcus fermentans</name>
    <dbReference type="NCBI Taxonomy" id="1473586"/>
    <lineage>
        <taxon>Bacteria</taxon>
        <taxon>Pseudomonadati</taxon>
        <taxon>Pseudomonadota</taxon>
        <taxon>Alphaproteobacteria</taxon>
        <taxon>Hyphomicrobiales</taxon>
        <taxon>Roseiarcaceae</taxon>
        <taxon>Roseiarcus</taxon>
    </lineage>
</organism>
<dbReference type="PANTHER" id="PTHR30404">
    <property type="entry name" value="N-ACETYLMURAMOYL-L-ALANINE AMIDASE"/>
    <property type="match status" value="1"/>
</dbReference>
<feature type="domain" description="MurNAc-LAA" evidence="5">
    <location>
        <begin position="235"/>
        <end position="391"/>
    </location>
</feature>
<dbReference type="GO" id="GO:0008745">
    <property type="term" value="F:N-acetylmuramoyl-L-alanine amidase activity"/>
    <property type="evidence" value="ECO:0007669"/>
    <property type="project" value="UniProtKB-EC"/>
</dbReference>
<comment type="catalytic activity">
    <reaction evidence="1">
        <text>Hydrolyzes the link between N-acetylmuramoyl residues and L-amino acid residues in certain cell-wall glycopeptides.</text>
        <dbReference type="EC" id="3.5.1.28"/>
    </reaction>
</comment>
<feature type="signal peptide" evidence="4">
    <location>
        <begin position="1"/>
        <end position="24"/>
    </location>
</feature>
<feature type="chain" id="PRO_5016677477" description="N-acetylmuramoyl-L-alanine amidase" evidence="4">
    <location>
        <begin position="25"/>
        <end position="422"/>
    </location>
</feature>
<evidence type="ECO:0000256" key="4">
    <source>
        <dbReference type="SAM" id="SignalP"/>
    </source>
</evidence>
<dbReference type="InterPro" id="IPR002508">
    <property type="entry name" value="MurNAc-LAA_cat"/>
</dbReference>
<dbReference type="EMBL" id="QNRK01000047">
    <property type="protein sequence ID" value="RBP03061.1"/>
    <property type="molecule type" value="Genomic_DNA"/>
</dbReference>
<dbReference type="Pfam" id="PF01520">
    <property type="entry name" value="Amidase_3"/>
    <property type="match status" value="1"/>
</dbReference>
<dbReference type="Gene3D" id="3.40.630.40">
    <property type="entry name" value="Zn-dependent exopeptidases"/>
    <property type="match status" value="1"/>
</dbReference>
<dbReference type="GO" id="GO:0009253">
    <property type="term" value="P:peptidoglycan catabolic process"/>
    <property type="evidence" value="ECO:0007669"/>
    <property type="project" value="InterPro"/>
</dbReference>
<evidence type="ECO:0000256" key="2">
    <source>
        <dbReference type="ARBA" id="ARBA00011901"/>
    </source>
</evidence>
<evidence type="ECO:0000256" key="3">
    <source>
        <dbReference type="ARBA" id="ARBA00022801"/>
    </source>
</evidence>
<dbReference type="InterPro" id="IPR021731">
    <property type="entry name" value="AMIN_dom"/>
</dbReference>
<dbReference type="AlphaFoldDB" id="A0A366EKZ3"/>
<evidence type="ECO:0000256" key="1">
    <source>
        <dbReference type="ARBA" id="ARBA00001561"/>
    </source>
</evidence>
<dbReference type="PANTHER" id="PTHR30404:SF0">
    <property type="entry name" value="N-ACETYLMURAMOYL-L-ALANINE AMIDASE AMIC"/>
    <property type="match status" value="1"/>
</dbReference>
<dbReference type="RefSeq" id="WP_113893069.1">
    <property type="nucleotide sequence ID" value="NZ_QNRK01000047.1"/>
</dbReference>
<evidence type="ECO:0000313" key="7">
    <source>
        <dbReference type="Proteomes" id="UP000253529"/>
    </source>
</evidence>
<dbReference type="SMART" id="SM00646">
    <property type="entry name" value="Ami_3"/>
    <property type="match status" value="1"/>
</dbReference>
<proteinExistence type="predicted"/>
<dbReference type="GO" id="GO:0030288">
    <property type="term" value="C:outer membrane-bounded periplasmic space"/>
    <property type="evidence" value="ECO:0007669"/>
    <property type="project" value="TreeGrafter"/>
</dbReference>
<dbReference type="EC" id="3.5.1.28" evidence="2"/>
<dbReference type="CDD" id="cd02696">
    <property type="entry name" value="MurNAc-LAA"/>
    <property type="match status" value="1"/>
</dbReference>
<protein>
    <recommendedName>
        <fullName evidence="2">N-acetylmuramoyl-L-alanine amidase</fullName>
        <ecNumber evidence="2">3.5.1.28</ecNumber>
    </recommendedName>
</protein>
<accession>A0A366EKZ3</accession>
<name>A0A366EKZ3_9HYPH</name>
<keyword evidence="4" id="KW-0732">Signal</keyword>
<gene>
    <name evidence="6" type="ORF">DFR50_14734</name>
</gene>
<keyword evidence="3" id="KW-0378">Hydrolase</keyword>
<keyword evidence="7" id="KW-1185">Reference proteome</keyword>
<dbReference type="Pfam" id="PF11741">
    <property type="entry name" value="AMIN"/>
    <property type="match status" value="1"/>
</dbReference>
<comment type="caution">
    <text evidence="6">The sequence shown here is derived from an EMBL/GenBank/DDBJ whole genome shotgun (WGS) entry which is preliminary data.</text>
</comment>
<evidence type="ECO:0000259" key="5">
    <source>
        <dbReference type="SMART" id="SM00646"/>
    </source>
</evidence>
<dbReference type="InterPro" id="IPR050695">
    <property type="entry name" value="N-acetylmuramoyl_amidase_3"/>
</dbReference>
<sequence>MRPQTPFAFAVAVVLATAGMTAEAAADGPIKPVAVAVRLAPDGPGAALVFDLSRAVEAHAFTLASPDRIVVDLPDIVFQIPPDAGRDTAAEGAGLVKAFRFGQLAPGKSRLILDLASRACPVGVGSKPIAAGLSPSRLTIEIRACDDAAFAAAAMPREAAAPPSGEAPDSGRPVVVLDPGHGGIDGGARGVNGSVEKTLVLDFCVELKRQLQAGGLYTVLMTREGDTYVDLDSRVAFARDANAALFVSIHADTLNEAGDVSGSTVYTVADRASDAEAARIAARENAADRDPGKPKATGADPAVADILFDLKRRETRAYSHLFSRRLVDGLKGATRLNHNPERSAGFVVLKAPEFPSVLVELGYLSNVQDVAALTSADWRARTAAAMVKAIDAFLAAPGGGVEGVSEDRGVAYRVEQPAPPGH</sequence>
<dbReference type="Proteomes" id="UP000253529">
    <property type="component" value="Unassembled WGS sequence"/>
</dbReference>
<evidence type="ECO:0000313" key="6">
    <source>
        <dbReference type="EMBL" id="RBP03061.1"/>
    </source>
</evidence>
<dbReference type="OrthoDB" id="9806267at2"/>
<dbReference type="SUPFAM" id="SSF53187">
    <property type="entry name" value="Zn-dependent exopeptidases"/>
    <property type="match status" value="1"/>
</dbReference>
<dbReference type="Gene3D" id="2.60.40.3500">
    <property type="match status" value="1"/>
</dbReference>
<reference evidence="6 7" key="1">
    <citation type="submission" date="2018-06" db="EMBL/GenBank/DDBJ databases">
        <title>Genomic Encyclopedia of Type Strains, Phase IV (KMG-IV): sequencing the most valuable type-strain genomes for metagenomic binning, comparative biology and taxonomic classification.</title>
        <authorList>
            <person name="Goeker M."/>
        </authorList>
    </citation>
    <scope>NUCLEOTIDE SEQUENCE [LARGE SCALE GENOMIC DNA]</scope>
    <source>
        <strain evidence="6 7">DSM 24875</strain>
    </source>
</reference>